<sequence length="406" mass="45334">MENLGRGQIPLDSIEAVGPSGLLTTPKTGPLSKAELEEMKEEIKHEETKETMKNTKFDKAKGAVIGALCGDAIGAFLEFYGSKITDKVAKQALSMPGKGPHNVGKGQITDDGELTMCLLHALAKGEGKLNNKEIARFYAKWIKSKPFDIGTTCRRSLFKADIKNPNPTRIKEEAAKSDRSQSNGSLMRATPLAVFCHRMKVPNTEDEEEADWSEHRDLVFEAAKQDATFTHLNENVLQIEGLYVYMLTLIINEVPLKQVQEIITTEIEESKNEEFQEWLKESQEDKLGSLKKQMGWMKHAFICCLRYLRLATTATTLDSTFYEASMKEILKGSGDTDTNACIAGGLLGAIVGFHNLPELPRKKVLAWEYKGGKGIKREKFLTPKHYAESLIQKLYDCAPEDLEIVD</sequence>
<feature type="binding site" evidence="1">
    <location>
        <position position="110"/>
    </location>
    <ligand>
        <name>Mg(2+)</name>
        <dbReference type="ChEBI" id="CHEBI:18420"/>
        <label>1</label>
    </ligand>
</feature>
<dbReference type="PANTHER" id="PTHR16222:SF35">
    <property type="entry name" value="ADP-RIBOSYLGLYCOHYDROLASE"/>
    <property type="match status" value="1"/>
</dbReference>
<dbReference type="AlphaFoldDB" id="A0AAD1UK56"/>
<evidence type="ECO:0000313" key="3">
    <source>
        <dbReference type="Proteomes" id="UP001295684"/>
    </source>
</evidence>
<comment type="cofactor">
    <cofactor evidence="1">
        <name>Mg(2+)</name>
        <dbReference type="ChEBI" id="CHEBI:18420"/>
    </cofactor>
    <text evidence="1">Binds 2 magnesium ions per subunit.</text>
</comment>
<evidence type="ECO:0000313" key="2">
    <source>
        <dbReference type="EMBL" id="CAI2370853.1"/>
    </source>
</evidence>
<dbReference type="Gene3D" id="1.10.4080.10">
    <property type="entry name" value="ADP-ribosylation/Crystallin J1"/>
    <property type="match status" value="1"/>
</dbReference>
<accession>A0AAD1UK56</accession>
<evidence type="ECO:0000256" key="1">
    <source>
        <dbReference type="PIRSR" id="PIRSR605502-1"/>
    </source>
</evidence>
<dbReference type="EMBL" id="CAMPGE010012066">
    <property type="protein sequence ID" value="CAI2370853.1"/>
    <property type="molecule type" value="Genomic_DNA"/>
</dbReference>
<name>A0AAD1UK56_EUPCR</name>
<dbReference type="Pfam" id="PF03747">
    <property type="entry name" value="ADP_ribosyl_GH"/>
    <property type="match status" value="1"/>
</dbReference>
<dbReference type="InterPro" id="IPR005502">
    <property type="entry name" value="Ribosyl_crysJ1"/>
</dbReference>
<evidence type="ECO:0008006" key="4">
    <source>
        <dbReference type="Google" id="ProtNLM"/>
    </source>
</evidence>
<feature type="binding site" evidence="1">
    <location>
        <position position="111"/>
    </location>
    <ligand>
        <name>Mg(2+)</name>
        <dbReference type="ChEBI" id="CHEBI:18420"/>
        <label>1</label>
    </ligand>
</feature>
<dbReference type="InterPro" id="IPR036705">
    <property type="entry name" value="Ribosyl_crysJ1_sf"/>
</dbReference>
<dbReference type="PANTHER" id="PTHR16222">
    <property type="entry name" value="ADP-RIBOSYLGLYCOHYDROLASE"/>
    <property type="match status" value="1"/>
</dbReference>
<feature type="binding site" evidence="1">
    <location>
        <position position="335"/>
    </location>
    <ligand>
        <name>Mg(2+)</name>
        <dbReference type="ChEBI" id="CHEBI:18420"/>
        <label>1</label>
    </ligand>
</feature>
<keyword evidence="1" id="KW-0479">Metal-binding</keyword>
<proteinExistence type="predicted"/>
<dbReference type="Proteomes" id="UP001295684">
    <property type="component" value="Unassembled WGS sequence"/>
</dbReference>
<comment type="caution">
    <text evidence="2">The sequence shown here is derived from an EMBL/GenBank/DDBJ whole genome shotgun (WGS) entry which is preliminary data.</text>
</comment>
<protein>
    <recommendedName>
        <fullName evidence="4">ADP-ribosylglycohydrolase</fullName>
    </recommendedName>
</protein>
<feature type="binding site" evidence="1">
    <location>
        <position position="337"/>
    </location>
    <ligand>
        <name>Mg(2+)</name>
        <dbReference type="ChEBI" id="CHEBI:18420"/>
        <label>1</label>
    </ligand>
</feature>
<keyword evidence="3" id="KW-1185">Reference proteome</keyword>
<dbReference type="SUPFAM" id="SSF101478">
    <property type="entry name" value="ADP-ribosylglycohydrolase"/>
    <property type="match status" value="1"/>
</dbReference>
<gene>
    <name evidence="2" type="ORF">ECRASSUSDP1_LOCUS12172</name>
</gene>
<organism evidence="2 3">
    <name type="scientific">Euplotes crassus</name>
    <dbReference type="NCBI Taxonomy" id="5936"/>
    <lineage>
        <taxon>Eukaryota</taxon>
        <taxon>Sar</taxon>
        <taxon>Alveolata</taxon>
        <taxon>Ciliophora</taxon>
        <taxon>Intramacronucleata</taxon>
        <taxon>Spirotrichea</taxon>
        <taxon>Hypotrichia</taxon>
        <taxon>Euplotida</taxon>
        <taxon>Euplotidae</taxon>
        <taxon>Moneuplotes</taxon>
    </lineage>
</organism>
<feature type="binding site" evidence="1">
    <location>
        <position position="109"/>
    </location>
    <ligand>
        <name>Mg(2+)</name>
        <dbReference type="ChEBI" id="CHEBI:18420"/>
        <label>1</label>
    </ligand>
</feature>
<dbReference type="GO" id="GO:0046872">
    <property type="term" value="F:metal ion binding"/>
    <property type="evidence" value="ECO:0007669"/>
    <property type="project" value="UniProtKB-KW"/>
</dbReference>
<feature type="binding site" evidence="1">
    <location>
        <position position="338"/>
    </location>
    <ligand>
        <name>Mg(2+)</name>
        <dbReference type="ChEBI" id="CHEBI:18420"/>
        <label>1</label>
    </ligand>
</feature>
<keyword evidence="1" id="KW-0460">Magnesium</keyword>
<dbReference type="InterPro" id="IPR050792">
    <property type="entry name" value="ADP-ribosylglycohydrolase"/>
</dbReference>
<reference evidence="2" key="1">
    <citation type="submission" date="2023-07" db="EMBL/GenBank/DDBJ databases">
        <authorList>
            <consortium name="AG Swart"/>
            <person name="Singh M."/>
            <person name="Singh A."/>
            <person name="Seah K."/>
            <person name="Emmerich C."/>
        </authorList>
    </citation>
    <scope>NUCLEOTIDE SEQUENCE</scope>
    <source>
        <strain evidence="2">DP1</strain>
    </source>
</reference>